<keyword evidence="2" id="KW-0808">Transferase</keyword>
<reference evidence="4 5" key="1">
    <citation type="journal article" date="2021" name="Nat. Commun.">
        <title>Incipient diploidization of the medicinal plant Perilla within 10,000 years.</title>
        <authorList>
            <person name="Zhang Y."/>
            <person name="Shen Q."/>
            <person name="Leng L."/>
            <person name="Zhang D."/>
            <person name="Chen S."/>
            <person name="Shi Y."/>
            <person name="Ning Z."/>
            <person name="Chen S."/>
        </authorList>
    </citation>
    <scope>NUCLEOTIDE SEQUENCE [LARGE SCALE GENOMIC DNA]</scope>
    <source>
        <strain evidence="5">cv. PC099</strain>
    </source>
</reference>
<evidence type="ECO:0000256" key="3">
    <source>
        <dbReference type="ARBA" id="ARBA00023315"/>
    </source>
</evidence>
<dbReference type="Pfam" id="PF02458">
    <property type="entry name" value="Transferase"/>
    <property type="match status" value="1"/>
</dbReference>
<evidence type="ECO:0000313" key="5">
    <source>
        <dbReference type="Proteomes" id="UP001190926"/>
    </source>
</evidence>
<gene>
    <name evidence="4" type="ORF">C2S53_020651</name>
</gene>
<evidence type="ECO:0000256" key="2">
    <source>
        <dbReference type="ARBA" id="ARBA00022679"/>
    </source>
</evidence>
<dbReference type="InterPro" id="IPR023213">
    <property type="entry name" value="CAT-like_dom_sf"/>
</dbReference>
<organism evidence="4 5">
    <name type="scientific">Perilla frutescens var. hirtella</name>
    <name type="common">Perilla citriodora</name>
    <name type="synonym">Perilla setoyensis</name>
    <dbReference type="NCBI Taxonomy" id="608512"/>
    <lineage>
        <taxon>Eukaryota</taxon>
        <taxon>Viridiplantae</taxon>
        <taxon>Streptophyta</taxon>
        <taxon>Embryophyta</taxon>
        <taxon>Tracheophyta</taxon>
        <taxon>Spermatophyta</taxon>
        <taxon>Magnoliopsida</taxon>
        <taxon>eudicotyledons</taxon>
        <taxon>Gunneridae</taxon>
        <taxon>Pentapetalae</taxon>
        <taxon>asterids</taxon>
        <taxon>lamiids</taxon>
        <taxon>Lamiales</taxon>
        <taxon>Lamiaceae</taxon>
        <taxon>Nepetoideae</taxon>
        <taxon>Elsholtzieae</taxon>
        <taxon>Perilla</taxon>
    </lineage>
</organism>
<evidence type="ECO:0000313" key="4">
    <source>
        <dbReference type="EMBL" id="KAH6833092.1"/>
    </source>
</evidence>
<proteinExistence type="inferred from homology"/>
<dbReference type="PANTHER" id="PTHR31623:SF124">
    <property type="entry name" value="VINORINE SYNTHASE-RELATED"/>
    <property type="match status" value="1"/>
</dbReference>
<sequence>MKVKVVSRKLVKPRTPTPQNLKNYNISFMDELNPTMNVNAILYYQPDHDTNTTNETLTKRLDESLAEILPHFYPFAGRYIKKHHLVDCSDQGAEIVAANVELELRQIIHNPSPKELNDLLPRESGAADEEEDPILSIQINKFNCGGIAIGICISHRIIDASSLGTFISAWTKASRGGDGDGDAVVPSFDGPVFLPGKNFPTPEFWLTRTRENALYNIGCKIFKFDKDAISRLKERAAAALVTTGESRPPSRNAVISGLMISAIAGLERARHGQERDLLVVQAVNMRGRTVPPLPKHSCGNLAALAITECSREEIKNMGFLDFVRVLRRDIGKTVGDCAKLLSEEGHKSLIDTSEYASAKSLGHDVNVVWLTDWTKFPFYEADFGWGKPVWASVVDVFIKNHVTMMTTKEGDGVEAWVQLEEREMDSFQNQIKFLMAG</sequence>
<evidence type="ECO:0000256" key="1">
    <source>
        <dbReference type="ARBA" id="ARBA00009861"/>
    </source>
</evidence>
<keyword evidence="3" id="KW-0012">Acyltransferase</keyword>
<protein>
    <submittedName>
        <fullName evidence="4">Uncharacterized protein</fullName>
    </submittedName>
</protein>
<name>A0AAD4JG10_PERFH</name>
<accession>A0AAD4JG10</accession>
<dbReference type="AlphaFoldDB" id="A0AAD4JG10"/>
<comment type="similarity">
    <text evidence="1">Belongs to the plant acyltransferase family.</text>
</comment>
<comment type="caution">
    <text evidence="4">The sequence shown here is derived from an EMBL/GenBank/DDBJ whole genome shotgun (WGS) entry which is preliminary data.</text>
</comment>
<dbReference type="EMBL" id="SDAM02000060">
    <property type="protein sequence ID" value="KAH6833092.1"/>
    <property type="molecule type" value="Genomic_DNA"/>
</dbReference>
<dbReference type="Proteomes" id="UP001190926">
    <property type="component" value="Unassembled WGS sequence"/>
</dbReference>
<dbReference type="Gene3D" id="3.30.559.10">
    <property type="entry name" value="Chloramphenicol acetyltransferase-like domain"/>
    <property type="match status" value="2"/>
</dbReference>
<dbReference type="GO" id="GO:0016746">
    <property type="term" value="F:acyltransferase activity"/>
    <property type="evidence" value="ECO:0007669"/>
    <property type="project" value="UniProtKB-KW"/>
</dbReference>
<keyword evidence="5" id="KW-1185">Reference proteome</keyword>
<dbReference type="PANTHER" id="PTHR31623">
    <property type="entry name" value="F21J9.9"/>
    <property type="match status" value="1"/>
</dbReference>